<dbReference type="AlphaFoldDB" id="A0A1E4TC19"/>
<comment type="subcellular location">
    <subcellularLocation>
        <location evidence="1">Endomembrane system</location>
    </subcellularLocation>
</comment>
<sequence length="260" mass="28420">MSKEAQVTLLADQVATSVNELKRLESLNLQPTDTELEDIHASLDRLRQAVSALDIDGTVSSSALANLQKRYEDIVAQMYGSSLPNDLAASWSERPRKTVRFRPDLEEFAPTQSASPPPNVSKPIPADTSSAVTAGNTSSLTVDTLTPFEPYTDNVDTGFLGADAILLQNRQTMAQQDQDLDTLSASISRQRELGLHIGQELDDHVTMLDDVEALVDRSTQRLSSARKRLDKFSKALKEHGSNLTIAALIVILIVLIIVLK</sequence>
<dbReference type="GO" id="GO:0006906">
    <property type="term" value="P:vesicle fusion"/>
    <property type="evidence" value="ECO:0007669"/>
    <property type="project" value="TreeGrafter"/>
</dbReference>
<dbReference type="EMBL" id="KV453843">
    <property type="protein sequence ID" value="ODV89263.1"/>
    <property type="molecule type" value="Genomic_DNA"/>
</dbReference>
<keyword evidence="10" id="KW-1185">Reference proteome</keyword>
<evidence type="ECO:0000256" key="6">
    <source>
        <dbReference type="SAM" id="MobiDB-lite"/>
    </source>
</evidence>
<dbReference type="GO" id="GO:0031201">
    <property type="term" value="C:SNARE complex"/>
    <property type="evidence" value="ECO:0007669"/>
    <property type="project" value="TreeGrafter"/>
</dbReference>
<dbReference type="Gene3D" id="1.20.5.110">
    <property type="match status" value="1"/>
</dbReference>
<dbReference type="OrthoDB" id="244190at2759"/>
<evidence type="ECO:0000313" key="9">
    <source>
        <dbReference type="EMBL" id="ODV89263.1"/>
    </source>
</evidence>
<dbReference type="InterPro" id="IPR045242">
    <property type="entry name" value="Syntaxin"/>
</dbReference>
<keyword evidence="2" id="KW-0813">Transport</keyword>
<proteinExistence type="predicted"/>
<dbReference type="SMART" id="SM00397">
    <property type="entry name" value="t_SNARE"/>
    <property type="match status" value="1"/>
</dbReference>
<reference evidence="10" key="1">
    <citation type="submission" date="2016-02" db="EMBL/GenBank/DDBJ databases">
        <title>Comparative genomics of biotechnologically important yeasts.</title>
        <authorList>
            <consortium name="DOE Joint Genome Institute"/>
            <person name="Riley R."/>
            <person name="Haridas S."/>
            <person name="Wolfe K.H."/>
            <person name="Lopes M.R."/>
            <person name="Hittinger C.T."/>
            <person name="Goker M."/>
            <person name="Salamov A."/>
            <person name="Wisecaver J."/>
            <person name="Long T.M."/>
            <person name="Aerts A.L."/>
            <person name="Barry K."/>
            <person name="Choi C."/>
            <person name="Clum A."/>
            <person name="Coughlan A.Y."/>
            <person name="Deshpande S."/>
            <person name="Douglass A.P."/>
            <person name="Hanson S.J."/>
            <person name="Klenk H.-P."/>
            <person name="Labutti K."/>
            <person name="Lapidus A."/>
            <person name="Lindquist E."/>
            <person name="Lipzen A."/>
            <person name="Meier-Kolthoff J.P."/>
            <person name="Ohm R.A."/>
            <person name="Otillar R.P."/>
            <person name="Pangilinan J."/>
            <person name="Peng Y."/>
            <person name="Rokas A."/>
            <person name="Rosa C.A."/>
            <person name="Scheuner C."/>
            <person name="Sibirny A.A."/>
            <person name="Slot J.C."/>
            <person name="Stielow J.B."/>
            <person name="Sun H."/>
            <person name="Kurtzman C.P."/>
            <person name="Blackwell M."/>
            <person name="Jeffries T.W."/>
            <person name="Grigoriev I.V."/>
        </authorList>
    </citation>
    <scope>NUCLEOTIDE SEQUENCE [LARGE SCALE GENOMIC DNA]</scope>
    <source>
        <strain evidence="10">NRRL Y-17796</strain>
    </source>
</reference>
<gene>
    <name evidence="9" type="ORF">CANCADRAFT_58236</name>
</gene>
<dbReference type="PANTHER" id="PTHR19957:SF423">
    <property type="entry name" value="SYNTAXIN-8-RELATED"/>
    <property type="match status" value="1"/>
</dbReference>
<feature type="domain" description="T-SNARE coiled-coil homology" evidence="8">
    <location>
        <begin position="170"/>
        <end position="232"/>
    </location>
</feature>
<keyword evidence="7" id="KW-1133">Transmembrane helix</keyword>
<dbReference type="GO" id="GO:0048278">
    <property type="term" value="P:vesicle docking"/>
    <property type="evidence" value="ECO:0007669"/>
    <property type="project" value="TreeGrafter"/>
</dbReference>
<keyword evidence="3" id="KW-0653">Protein transport</keyword>
<feature type="region of interest" description="Disordered" evidence="6">
    <location>
        <begin position="107"/>
        <end position="135"/>
    </location>
</feature>
<evidence type="ECO:0000256" key="7">
    <source>
        <dbReference type="SAM" id="Phobius"/>
    </source>
</evidence>
<dbReference type="SUPFAM" id="SSF58038">
    <property type="entry name" value="SNARE fusion complex"/>
    <property type="match status" value="1"/>
</dbReference>
<evidence type="ECO:0000313" key="10">
    <source>
        <dbReference type="Proteomes" id="UP000095023"/>
    </source>
</evidence>
<evidence type="ECO:0000256" key="3">
    <source>
        <dbReference type="ARBA" id="ARBA00022927"/>
    </source>
</evidence>
<dbReference type="InterPro" id="IPR000727">
    <property type="entry name" value="T_SNARE_dom"/>
</dbReference>
<dbReference type="PROSITE" id="PS50192">
    <property type="entry name" value="T_SNARE"/>
    <property type="match status" value="1"/>
</dbReference>
<evidence type="ECO:0000256" key="5">
    <source>
        <dbReference type="ARBA" id="ARBA00023136"/>
    </source>
</evidence>
<keyword evidence="4" id="KW-0175">Coiled coil</keyword>
<protein>
    <recommendedName>
        <fullName evidence="8">t-SNARE coiled-coil homology domain-containing protein</fullName>
    </recommendedName>
</protein>
<keyword evidence="7" id="KW-0812">Transmembrane</keyword>
<name>A0A1E4TC19_9ASCO</name>
<evidence type="ECO:0000256" key="4">
    <source>
        <dbReference type="ARBA" id="ARBA00023054"/>
    </source>
</evidence>
<dbReference type="PANTHER" id="PTHR19957">
    <property type="entry name" value="SYNTAXIN"/>
    <property type="match status" value="1"/>
</dbReference>
<dbReference type="GO" id="GO:0000149">
    <property type="term" value="F:SNARE binding"/>
    <property type="evidence" value="ECO:0007669"/>
    <property type="project" value="TreeGrafter"/>
</dbReference>
<organism evidence="9 10">
    <name type="scientific">Tortispora caseinolytica NRRL Y-17796</name>
    <dbReference type="NCBI Taxonomy" id="767744"/>
    <lineage>
        <taxon>Eukaryota</taxon>
        <taxon>Fungi</taxon>
        <taxon>Dikarya</taxon>
        <taxon>Ascomycota</taxon>
        <taxon>Saccharomycotina</taxon>
        <taxon>Trigonopsidomycetes</taxon>
        <taxon>Trigonopsidales</taxon>
        <taxon>Trigonopsidaceae</taxon>
        <taxon>Tortispora</taxon>
    </lineage>
</organism>
<dbReference type="GO" id="GO:0005484">
    <property type="term" value="F:SNAP receptor activity"/>
    <property type="evidence" value="ECO:0007669"/>
    <property type="project" value="TreeGrafter"/>
</dbReference>
<evidence type="ECO:0000259" key="8">
    <source>
        <dbReference type="PROSITE" id="PS50192"/>
    </source>
</evidence>
<dbReference type="GO" id="GO:0006896">
    <property type="term" value="P:Golgi to vacuole transport"/>
    <property type="evidence" value="ECO:0007669"/>
    <property type="project" value="UniProtKB-ARBA"/>
</dbReference>
<dbReference type="Pfam" id="PF05739">
    <property type="entry name" value="SNARE"/>
    <property type="match status" value="1"/>
</dbReference>
<dbReference type="GO" id="GO:0006886">
    <property type="term" value="P:intracellular protein transport"/>
    <property type="evidence" value="ECO:0007669"/>
    <property type="project" value="TreeGrafter"/>
</dbReference>
<feature type="transmembrane region" description="Helical" evidence="7">
    <location>
        <begin position="240"/>
        <end position="259"/>
    </location>
</feature>
<dbReference type="FunFam" id="1.20.5.110:FF:000060">
    <property type="entry name" value="SNARE complex subunit (Syn8)"/>
    <property type="match status" value="1"/>
</dbReference>
<dbReference type="GO" id="GO:0005768">
    <property type="term" value="C:endosome"/>
    <property type="evidence" value="ECO:0007669"/>
    <property type="project" value="UniProtKB-ARBA"/>
</dbReference>
<accession>A0A1E4TC19</accession>
<dbReference type="CDD" id="cd15859">
    <property type="entry name" value="SNARE_SYN8"/>
    <property type="match status" value="1"/>
</dbReference>
<evidence type="ECO:0000256" key="1">
    <source>
        <dbReference type="ARBA" id="ARBA00004308"/>
    </source>
</evidence>
<dbReference type="Proteomes" id="UP000095023">
    <property type="component" value="Unassembled WGS sequence"/>
</dbReference>
<evidence type="ECO:0000256" key="2">
    <source>
        <dbReference type="ARBA" id="ARBA00022448"/>
    </source>
</evidence>
<keyword evidence="5 7" id="KW-0472">Membrane</keyword>